<comment type="caution">
    <text evidence="1">The sequence shown here is derived from an EMBL/GenBank/DDBJ whole genome shotgun (WGS) entry which is preliminary data.</text>
</comment>
<evidence type="ECO:0000313" key="1">
    <source>
        <dbReference type="EMBL" id="KAJ9056454.1"/>
    </source>
</evidence>
<dbReference type="EMBL" id="QTSX02005933">
    <property type="protein sequence ID" value="KAJ9056454.1"/>
    <property type="molecule type" value="Genomic_DNA"/>
</dbReference>
<accession>A0ACC2S249</accession>
<sequence>MPEIPHSSKDSFLKEKILKELAPNSFSKNTGPSDSTSLKSKSDGALSGMPIPRTGLKPKAKKGLVAGIIVVPPDII</sequence>
<dbReference type="Proteomes" id="UP001165960">
    <property type="component" value="Unassembled WGS sequence"/>
</dbReference>
<protein>
    <submittedName>
        <fullName evidence="1">Uncharacterized protein</fullName>
    </submittedName>
</protein>
<keyword evidence="2" id="KW-1185">Reference proteome</keyword>
<organism evidence="1 2">
    <name type="scientific">Entomophthora muscae</name>
    <dbReference type="NCBI Taxonomy" id="34485"/>
    <lineage>
        <taxon>Eukaryota</taxon>
        <taxon>Fungi</taxon>
        <taxon>Fungi incertae sedis</taxon>
        <taxon>Zoopagomycota</taxon>
        <taxon>Entomophthoromycotina</taxon>
        <taxon>Entomophthoromycetes</taxon>
        <taxon>Entomophthorales</taxon>
        <taxon>Entomophthoraceae</taxon>
        <taxon>Entomophthora</taxon>
    </lineage>
</organism>
<proteinExistence type="predicted"/>
<gene>
    <name evidence="1" type="ORF">DSO57_1032974</name>
</gene>
<reference evidence="1" key="1">
    <citation type="submission" date="2022-04" db="EMBL/GenBank/DDBJ databases">
        <title>Genome of the entomopathogenic fungus Entomophthora muscae.</title>
        <authorList>
            <person name="Elya C."/>
            <person name="Lovett B.R."/>
            <person name="Lee E."/>
            <person name="Macias A.M."/>
            <person name="Hajek A.E."/>
            <person name="De Bivort B.L."/>
            <person name="Kasson M.T."/>
            <person name="De Fine Licht H.H."/>
            <person name="Stajich J.E."/>
        </authorList>
    </citation>
    <scope>NUCLEOTIDE SEQUENCE</scope>
    <source>
        <strain evidence="1">Berkeley</strain>
    </source>
</reference>
<evidence type="ECO:0000313" key="2">
    <source>
        <dbReference type="Proteomes" id="UP001165960"/>
    </source>
</evidence>
<name>A0ACC2S249_9FUNG</name>